<keyword evidence="3" id="KW-1185">Reference proteome</keyword>
<name>B0EJ67_ENTDS</name>
<dbReference type="GeneID" id="5883326"/>
<reference evidence="3" key="1">
    <citation type="submission" date="2007-12" db="EMBL/GenBank/DDBJ databases">
        <title>Annotation of Entamoeba dispar SAW760.</title>
        <authorList>
            <person name="Lorenzi H."/>
            <person name="Inman J."/>
            <person name="Schobel S."/>
            <person name="Amedeo P."/>
            <person name="Caler E."/>
        </authorList>
    </citation>
    <scope>NUCLEOTIDE SEQUENCE [LARGE SCALE GENOMIC DNA]</scope>
    <source>
        <strain evidence="3">ATCC PRA-260 / SAW760</strain>
    </source>
</reference>
<proteinExistence type="predicted"/>
<sequence>GFPIPSYLKRYEVITETYNLTYIYLYCLFIEVIKFLKRRNEIFKTTFILTCGSGNNFRIDVDDERYVETSDLKEIYRLFGELPKDITGLCALQHRKDNPQRVRLVKNAAIDTLIHDTIFFYGEREYSKSRCRLEAESLGATITNDYLIADEIVMNYNEQFNKEIKEIVQHCKKNGTKIYETQWISDCFDGKVKVNTHEITQKWITHVDEMVAEFEKDENGFKNKYHYTPNDTKITIIQSSEDDDGEEYDDEYNSENTEDGTYSNEQNEEDSQSQKEEIFDLKGSVFEGKITYTESNEEYTFQMWIEDDKNVKGIITWFSLHNCQTRFEGTRKENTFHIIEKSFLRGEAFSELGEYDIIAKSTNILEGSLVDDVKTHIQLLRVTPKKRKGEMNSNDFFENCSKAQCSLELQMKGEVNKEEDQYQIVITRGESTIKIPIERIENKVIMKLEEIEKLFKEIPNELEMYETDQGIEAVPIEEEDFIAKIHFDEMN</sequence>
<feature type="region of interest" description="Disordered" evidence="1">
    <location>
        <begin position="239"/>
        <end position="275"/>
    </location>
</feature>
<dbReference type="KEGG" id="edi:EDI_089760"/>
<dbReference type="OrthoDB" id="28646at2759"/>
<protein>
    <recommendedName>
        <fullName evidence="4">BRCT domain-containing protein</fullName>
    </recommendedName>
</protein>
<feature type="compositionally biased region" description="Acidic residues" evidence="1">
    <location>
        <begin position="240"/>
        <end position="258"/>
    </location>
</feature>
<evidence type="ECO:0000313" key="2">
    <source>
        <dbReference type="EMBL" id="EDR25428.1"/>
    </source>
</evidence>
<dbReference type="EMBL" id="DS549546">
    <property type="protein sequence ID" value="EDR25428.1"/>
    <property type="molecule type" value="Genomic_DNA"/>
</dbReference>
<dbReference type="Proteomes" id="UP000008076">
    <property type="component" value="Unassembled WGS sequence"/>
</dbReference>
<evidence type="ECO:0000313" key="3">
    <source>
        <dbReference type="Proteomes" id="UP000008076"/>
    </source>
</evidence>
<evidence type="ECO:0008006" key="4">
    <source>
        <dbReference type="Google" id="ProtNLM"/>
    </source>
</evidence>
<dbReference type="AlphaFoldDB" id="B0EJ67"/>
<dbReference type="PROSITE" id="PS00018">
    <property type="entry name" value="EF_HAND_1"/>
    <property type="match status" value="1"/>
</dbReference>
<dbReference type="eggNOG" id="ENOG502R86M">
    <property type="taxonomic scope" value="Eukaryota"/>
</dbReference>
<dbReference type="RefSeq" id="XP_001738253.1">
    <property type="nucleotide sequence ID" value="XM_001738201.1"/>
</dbReference>
<organism evidence="3">
    <name type="scientific">Entamoeba dispar (strain ATCC PRA-260 / SAW760)</name>
    <dbReference type="NCBI Taxonomy" id="370354"/>
    <lineage>
        <taxon>Eukaryota</taxon>
        <taxon>Amoebozoa</taxon>
        <taxon>Evosea</taxon>
        <taxon>Archamoebae</taxon>
        <taxon>Mastigamoebida</taxon>
        <taxon>Entamoebidae</taxon>
        <taxon>Entamoeba</taxon>
    </lineage>
</organism>
<feature type="non-terminal residue" evidence="2">
    <location>
        <position position="1"/>
    </location>
</feature>
<accession>B0EJ67</accession>
<dbReference type="InterPro" id="IPR018247">
    <property type="entry name" value="EF_Hand_1_Ca_BS"/>
</dbReference>
<dbReference type="VEuPathDB" id="AmoebaDB:EDI_089760"/>
<evidence type="ECO:0000256" key="1">
    <source>
        <dbReference type="SAM" id="MobiDB-lite"/>
    </source>
</evidence>
<gene>
    <name evidence="2" type="ORF">EDI_089760</name>
</gene>